<dbReference type="GO" id="GO:0019441">
    <property type="term" value="P:L-tryptophan catabolic process to kynurenine"/>
    <property type="evidence" value="ECO:0007669"/>
    <property type="project" value="InterPro"/>
</dbReference>
<name>A0A1I3N0D6_9ACTN</name>
<dbReference type="EMBL" id="FOQY01000006">
    <property type="protein sequence ID" value="SFJ02470.1"/>
    <property type="molecule type" value="Genomic_DNA"/>
</dbReference>
<evidence type="ECO:0000313" key="1">
    <source>
        <dbReference type="EMBL" id="SFJ02470.1"/>
    </source>
</evidence>
<dbReference type="GO" id="GO:0004833">
    <property type="term" value="F:L-tryptophan 2,3-dioxygenase activity"/>
    <property type="evidence" value="ECO:0007669"/>
    <property type="project" value="InterPro"/>
</dbReference>
<dbReference type="RefSeq" id="WP_218158685.1">
    <property type="nucleotide sequence ID" value="NZ_FOQY01000006.1"/>
</dbReference>
<dbReference type="PANTHER" id="PTHR10138">
    <property type="entry name" value="TRYPTOPHAN 2,3-DIOXYGENASE"/>
    <property type="match status" value="1"/>
</dbReference>
<keyword evidence="1" id="KW-0560">Oxidoreductase</keyword>
<dbReference type="SUPFAM" id="SSF140959">
    <property type="entry name" value="Indolic compounds 2,3-dioxygenase-like"/>
    <property type="match status" value="1"/>
</dbReference>
<dbReference type="Proteomes" id="UP000199111">
    <property type="component" value="Unassembled WGS sequence"/>
</dbReference>
<reference evidence="2" key="1">
    <citation type="submission" date="2016-10" db="EMBL/GenBank/DDBJ databases">
        <authorList>
            <person name="Varghese N."/>
            <person name="Submissions S."/>
        </authorList>
    </citation>
    <scope>NUCLEOTIDE SEQUENCE [LARGE SCALE GENOMIC DNA]</scope>
    <source>
        <strain evidence="2">CGMCC 4.2126</strain>
    </source>
</reference>
<organism evidence="1 2">
    <name type="scientific">Streptosporangium canum</name>
    <dbReference type="NCBI Taxonomy" id="324952"/>
    <lineage>
        <taxon>Bacteria</taxon>
        <taxon>Bacillati</taxon>
        <taxon>Actinomycetota</taxon>
        <taxon>Actinomycetes</taxon>
        <taxon>Streptosporangiales</taxon>
        <taxon>Streptosporangiaceae</taxon>
        <taxon>Streptosporangium</taxon>
    </lineage>
</organism>
<dbReference type="GO" id="GO:0046872">
    <property type="term" value="F:metal ion binding"/>
    <property type="evidence" value="ECO:0007669"/>
    <property type="project" value="InterPro"/>
</dbReference>
<protein>
    <submittedName>
        <fullName evidence="1">Tryptophan 2,3-dioxygenase (Vermilion)</fullName>
    </submittedName>
</protein>
<keyword evidence="2" id="KW-1185">Reference proteome</keyword>
<dbReference type="Gene3D" id="1.20.58.480">
    <property type="match status" value="1"/>
</dbReference>
<gene>
    <name evidence="1" type="ORF">SAMN05216275_10664</name>
</gene>
<sequence length="402" mass="44719">MSQQPHPTMLDAVPAAELVRRWRTVSADPGMFPYDAVVDAYHEVGKHFTGAELLEELNRVQAAARPRHEILDPFLDAALDKFDDRYDYVTYLALDLLGLPDPVPVLDGVPAEPQQELCRWLFAGLMADALAFEEAARDDKHTILPGLRPGWGLADKRLRHLRRAIRPVLGELGIADGPDLAAAVARRSPVDGRRLRCSMLPVYTHHDEWMFIRVLQCFETVFQWVSLSLAAAIAAIRAGDAPGGVTHLLAAVGALNAAAPAFSVLATLQPVAFQEFRRYTEGASAIQSRSYKVMEALCRRPDAERIDSAAFTLVPPVRERILTTYPSLLEALQACEDRLAGPERARIDAAMQTFADRLIRWRQTHYRLARRMLGDRTGTGYTEGVPYLDRVRTIPVFAPPTP</sequence>
<keyword evidence="1" id="KW-0223">Dioxygenase</keyword>
<dbReference type="InterPro" id="IPR004981">
    <property type="entry name" value="Trp_2_3_dOase"/>
</dbReference>
<dbReference type="GeneID" id="96298014"/>
<dbReference type="InterPro" id="IPR037217">
    <property type="entry name" value="Trp/Indoleamine_2_3_dOase-like"/>
</dbReference>
<evidence type="ECO:0000313" key="2">
    <source>
        <dbReference type="Proteomes" id="UP000199111"/>
    </source>
</evidence>
<dbReference type="AlphaFoldDB" id="A0A1I3N0D6"/>
<dbReference type="GO" id="GO:0020037">
    <property type="term" value="F:heme binding"/>
    <property type="evidence" value="ECO:0007669"/>
    <property type="project" value="InterPro"/>
</dbReference>
<dbReference type="PANTHER" id="PTHR10138:SF0">
    <property type="entry name" value="TRYPTOPHAN 2,3-DIOXYGENASE"/>
    <property type="match status" value="1"/>
</dbReference>
<accession>A0A1I3N0D6</accession>
<dbReference type="GO" id="GO:0019442">
    <property type="term" value="P:L-tryptophan catabolic process to acetyl-CoA"/>
    <property type="evidence" value="ECO:0007669"/>
    <property type="project" value="TreeGrafter"/>
</dbReference>
<proteinExistence type="predicted"/>